<accession>A0ABN4SHD1</accession>
<gene>
    <name evidence="1" type="ORF">BI380_09510</name>
</gene>
<name>A0ABN4SHD1_9BURK</name>
<sequence>MSAPHPDSMANLVAIRTLDKYENDYFPKRDRITIAFRGDLAEQFKYDKIRPLSPAQRHGHRVVIEAESQKTGTTGHYCIECNSWNLIEAVGTWAPEPEPEQAAG</sequence>
<dbReference type="RefSeq" id="WP_070080506.1">
    <property type="nucleotide sequence ID" value="NZ_CBCSDN010000012.1"/>
</dbReference>
<reference evidence="1 2" key="1">
    <citation type="submission" date="2016-09" db="EMBL/GenBank/DDBJ databases">
        <title>Complete genome sequence of Deltia acidovorans CM13 isolated from murine proximal colonic tissue.</title>
        <authorList>
            <person name="Saffarian A."/>
        </authorList>
    </citation>
    <scope>NUCLEOTIDE SEQUENCE [LARGE SCALE GENOMIC DNA]</scope>
    <source>
        <strain evidence="1 2">CM13</strain>
    </source>
</reference>
<evidence type="ECO:0000313" key="2">
    <source>
        <dbReference type="Proteomes" id="UP000095607"/>
    </source>
</evidence>
<keyword evidence="2" id="KW-1185">Reference proteome</keyword>
<protein>
    <submittedName>
        <fullName evidence="1">Uncharacterized protein</fullName>
    </submittedName>
</protein>
<dbReference type="Proteomes" id="UP000095607">
    <property type="component" value="Chromosome"/>
</dbReference>
<organism evidence="1 2">
    <name type="scientific">Delftia tsuruhatensis</name>
    <dbReference type="NCBI Taxonomy" id="180282"/>
    <lineage>
        <taxon>Bacteria</taxon>
        <taxon>Pseudomonadati</taxon>
        <taxon>Pseudomonadota</taxon>
        <taxon>Betaproteobacteria</taxon>
        <taxon>Burkholderiales</taxon>
        <taxon>Comamonadaceae</taxon>
        <taxon>Delftia</taxon>
    </lineage>
</organism>
<dbReference type="EMBL" id="CP017420">
    <property type="protein sequence ID" value="AOV01572.1"/>
    <property type="molecule type" value="Genomic_DNA"/>
</dbReference>
<evidence type="ECO:0000313" key="1">
    <source>
        <dbReference type="EMBL" id="AOV01572.1"/>
    </source>
</evidence>
<proteinExistence type="predicted"/>